<proteinExistence type="predicted"/>
<dbReference type="STRING" id="105785.A0A2J7QTA9"/>
<dbReference type="PANTHER" id="PTHR45877">
    <property type="entry name" value="E3 UBIQUITIN-PROTEIN LIGASE SIAH2"/>
    <property type="match status" value="1"/>
</dbReference>
<dbReference type="Proteomes" id="UP000235965">
    <property type="component" value="Unassembled WGS sequence"/>
</dbReference>
<dbReference type="PANTHER" id="PTHR45877:SF2">
    <property type="entry name" value="E3 UBIQUITIN-PROTEIN LIGASE SINA-RELATED"/>
    <property type="match status" value="1"/>
</dbReference>
<organism evidence="5 6">
    <name type="scientific">Cryptotermes secundus</name>
    <dbReference type="NCBI Taxonomy" id="105785"/>
    <lineage>
        <taxon>Eukaryota</taxon>
        <taxon>Metazoa</taxon>
        <taxon>Ecdysozoa</taxon>
        <taxon>Arthropoda</taxon>
        <taxon>Hexapoda</taxon>
        <taxon>Insecta</taxon>
        <taxon>Pterygota</taxon>
        <taxon>Neoptera</taxon>
        <taxon>Polyneoptera</taxon>
        <taxon>Dictyoptera</taxon>
        <taxon>Blattodea</taxon>
        <taxon>Blattoidea</taxon>
        <taxon>Termitoidae</taxon>
        <taxon>Kalotermitidae</taxon>
        <taxon>Cryptotermitinae</taxon>
        <taxon>Cryptotermes</taxon>
    </lineage>
</organism>
<dbReference type="GO" id="GO:0008270">
    <property type="term" value="F:zinc ion binding"/>
    <property type="evidence" value="ECO:0007669"/>
    <property type="project" value="UniProtKB-KW"/>
</dbReference>
<evidence type="ECO:0000313" key="6">
    <source>
        <dbReference type="Proteomes" id="UP000235965"/>
    </source>
</evidence>
<dbReference type="GO" id="GO:0031624">
    <property type="term" value="F:ubiquitin conjugating enzyme binding"/>
    <property type="evidence" value="ECO:0007669"/>
    <property type="project" value="TreeGrafter"/>
</dbReference>
<evidence type="ECO:0000256" key="3">
    <source>
        <dbReference type="ARBA" id="ARBA00022833"/>
    </source>
</evidence>
<dbReference type="InterPro" id="IPR004162">
    <property type="entry name" value="SINA-like_animal"/>
</dbReference>
<dbReference type="InParanoid" id="A0A2J7QTA9"/>
<sequence length="194" mass="22059">MPTKATTVYEDVARLYECRLCPGYIKPPIFQCHTGHLICSNCRPEVICPECIRPFGIIRNSAMEQVASVSCEWEGSFEVVLPHLMMSRGSIPPHEDEDIKFPLPDINVQGPMNWFCILSHFGHHFIMVLSKLDPTGHQNFDVYELNNIIQCNIHRVAVTYKSVDTVVEADEAVNYPTEFFNSLDLPQQRVAGYS</sequence>
<dbReference type="AlphaFoldDB" id="A0A2J7QTA9"/>
<dbReference type="GO" id="GO:0016567">
    <property type="term" value="P:protein ubiquitination"/>
    <property type="evidence" value="ECO:0007669"/>
    <property type="project" value="UniProtKB-UniPathway"/>
</dbReference>
<gene>
    <name evidence="5" type="ORF">B7P43_G09255</name>
</gene>
<dbReference type="InterPro" id="IPR008974">
    <property type="entry name" value="TRAF-like"/>
</dbReference>
<keyword evidence="6" id="KW-1185">Reference proteome</keyword>
<reference evidence="5 6" key="1">
    <citation type="submission" date="2017-12" db="EMBL/GenBank/DDBJ databases">
        <title>Hemimetabolous genomes reveal molecular basis of termite eusociality.</title>
        <authorList>
            <person name="Harrison M.C."/>
            <person name="Jongepier E."/>
            <person name="Robertson H.M."/>
            <person name="Arning N."/>
            <person name="Bitard-Feildel T."/>
            <person name="Chao H."/>
            <person name="Childers C.P."/>
            <person name="Dinh H."/>
            <person name="Doddapaneni H."/>
            <person name="Dugan S."/>
            <person name="Gowin J."/>
            <person name="Greiner C."/>
            <person name="Han Y."/>
            <person name="Hu H."/>
            <person name="Hughes D.S.T."/>
            <person name="Huylmans A.-K."/>
            <person name="Kemena C."/>
            <person name="Kremer L.P.M."/>
            <person name="Lee S.L."/>
            <person name="Lopez-Ezquerra A."/>
            <person name="Mallet L."/>
            <person name="Monroy-Kuhn J.M."/>
            <person name="Moser A."/>
            <person name="Murali S.C."/>
            <person name="Muzny D.M."/>
            <person name="Otani S."/>
            <person name="Piulachs M.-D."/>
            <person name="Poelchau M."/>
            <person name="Qu J."/>
            <person name="Schaub F."/>
            <person name="Wada-Katsumata A."/>
            <person name="Worley K.C."/>
            <person name="Xie Q."/>
            <person name="Ylla G."/>
            <person name="Poulsen M."/>
            <person name="Gibbs R.A."/>
            <person name="Schal C."/>
            <person name="Richards S."/>
            <person name="Belles X."/>
            <person name="Korb J."/>
            <person name="Bornberg-Bauer E."/>
        </authorList>
    </citation>
    <scope>NUCLEOTIDE SEQUENCE [LARGE SCALE GENOMIC DNA]</scope>
    <source>
        <tissue evidence="5">Whole body</tissue>
    </source>
</reference>
<accession>A0A2J7QTA9</accession>
<dbReference type="UniPathway" id="UPA00143"/>
<dbReference type="Gene3D" id="2.60.210.10">
    <property type="entry name" value="Apoptosis, Tumor Necrosis Factor Receptor Associated Protein 2, Chain A"/>
    <property type="match status" value="1"/>
</dbReference>
<evidence type="ECO:0000256" key="2">
    <source>
        <dbReference type="ARBA" id="ARBA00022771"/>
    </source>
</evidence>
<dbReference type="EMBL" id="NEVH01011196">
    <property type="protein sequence ID" value="PNF31829.1"/>
    <property type="molecule type" value="Genomic_DNA"/>
</dbReference>
<evidence type="ECO:0000256" key="1">
    <source>
        <dbReference type="ARBA" id="ARBA00022723"/>
    </source>
</evidence>
<protein>
    <recommendedName>
        <fullName evidence="4">E3 ubiquitin-protein ligase Sina-like RING finger domain-containing protein</fullName>
    </recommendedName>
</protein>
<name>A0A2J7QTA9_9NEOP</name>
<comment type="caution">
    <text evidence="5">The sequence shown here is derived from an EMBL/GenBank/DDBJ whole genome shotgun (WGS) entry which is preliminary data.</text>
</comment>
<dbReference type="GO" id="GO:0005737">
    <property type="term" value="C:cytoplasm"/>
    <property type="evidence" value="ECO:0007669"/>
    <property type="project" value="TreeGrafter"/>
</dbReference>
<evidence type="ECO:0000259" key="4">
    <source>
        <dbReference type="Pfam" id="PF21362"/>
    </source>
</evidence>
<keyword evidence="1" id="KW-0479">Metal-binding</keyword>
<dbReference type="OrthoDB" id="941555at2759"/>
<evidence type="ECO:0000313" key="5">
    <source>
        <dbReference type="EMBL" id="PNF31829.1"/>
    </source>
</evidence>
<keyword evidence="3" id="KW-0862">Zinc</keyword>
<keyword evidence="2" id="KW-0863">Zinc-finger</keyword>
<dbReference type="InterPro" id="IPR049548">
    <property type="entry name" value="Sina-like_RING"/>
</dbReference>
<feature type="domain" description="E3 ubiquitin-protein ligase Sina-like RING finger" evidence="4">
    <location>
        <begin position="18"/>
        <end position="51"/>
    </location>
</feature>
<dbReference type="GO" id="GO:0043161">
    <property type="term" value="P:proteasome-mediated ubiquitin-dependent protein catabolic process"/>
    <property type="evidence" value="ECO:0007669"/>
    <property type="project" value="TreeGrafter"/>
</dbReference>
<dbReference type="Pfam" id="PF21362">
    <property type="entry name" value="Sina_RING"/>
    <property type="match status" value="1"/>
</dbReference>
<dbReference type="GO" id="GO:0061630">
    <property type="term" value="F:ubiquitin protein ligase activity"/>
    <property type="evidence" value="ECO:0007669"/>
    <property type="project" value="TreeGrafter"/>
</dbReference>